<organism evidence="2 3">
    <name type="scientific">Henosepilachna vigintioctopunctata</name>
    <dbReference type="NCBI Taxonomy" id="420089"/>
    <lineage>
        <taxon>Eukaryota</taxon>
        <taxon>Metazoa</taxon>
        <taxon>Ecdysozoa</taxon>
        <taxon>Arthropoda</taxon>
        <taxon>Hexapoda</taxon>
        <taxon>Insecta</taxon>
        <taxon>Pterygota</taxon>
        <taxon>Neoptera</taxon>
        <taxon>Endopterygota</taxon>
        <taxon>Coleoptera</taxon>
        <taxon>Polyphaga</taxon>
        <taxon>Cucujiformia</taxon>
        <taxon>Coccinelloidea</taxon>
        <taxon>Coccinellidae</taxon>
        <taxon>Epilachninae</taxon>
        <taxon>Epilachnini</taxon>
        <taxon>Henosepilachna</taxon>
    </lineage>
</organism>
<keyword evidence="3" id="KW-1185">Reference proteome</keyword>
<accession>A0AAW1V770</accession>
<reference evidence="2 3" key="1">
    <citation type="submission" date="2023-03" db="EMBL/GenBank/DDBJ databases">
        <title>Genome insight into feeding habits of ladybird beetles.</title>
        <authorList>
            <person name="Li H.-S."/>
            <person name="Huang Y.-H."/>
            <person name="Pang H."/>
        </authorList>
    </citation>
    <scope>NUCLEOTIDE SEQUENCE [LARGE SCALE GENOMIC DNA]</scope>
    <source>
        <strain evidence="2">SYSU_2023b</strain>
        <tissue evidence="2">Whole body</tissue>
    </source>
</reference>
<dbReference type="Proteomes" id="UP001431783">
    <property type="component" value="Unassembled WGS sequence"/>
</dbReference>
<evidence type="ECO:0000313" key="2">
    <source>
        <dbReference type="EMBL" id="KAK9891154.1"/>
    </source>
</evidence>
<protein>
    <submittedName>
        <fullName evidence="2">Uncharacterized protein</fullName>
    </submittedName>
</protein>
<comment type="caution">
    <text evidence="2">The sequence shown here is derived from an EMBL/GenBank/DDBJ whole genome shotgun (WGS) entry which is preliminary data.</text>
</comment>
<dbReference type="AlphaFoldDB" id="A0AAW1V770"/>
<evidence type="ECO:0000256" key="1">
    <source>
        <dbReference type="SAM" id="MobiDB-lite"/>
    </source>
</evidence>
<proteinExistence type="predicted"/>
<gene>
    <name evidence="2" type="ORF">WA026_013471</name>
</gene>
<feature type="region of interest" description="Disordered" evidence="1">
    <location>
        <begin position="69"/>
        <end position="113"/>
    </location>
</feature>
<name>A0AAW1V770_9CUCU</name>
<evidence type="ECO:0000313" key="3">
    <source>
        <dbReference type="Proteomes" id="UP001431783"/>
    </source>
</evidence>
<sequence length="207" mass="24111">MVSVENTQDMVEMKRVPISSDTIEAKLQRQNRVSIQVSLKVRRWDFPSCRPEIPDDSCGDTWHGDFPRNRLANEMPGKAGGADKLSKTYCGERRKKKNNEQHPTTNGKTQKNRTETISELVRLKEVFEDAKYYWKNNDTTQMKGSWQTKIFNCIISPKMWLRKYGVTFIHDTSPSHFTIVKSHSKGWILIEEEEKRIDNMIKMGGRT</sequence>
<dbReference type="EMBL" id="JARQZJ010000127">
    <property type="protein sequence ID" value="KAK9891154.1"/>
    <property type="molecule type" value="Genomic_DNA"/>
</dbReference>